<sequence length="124" mass="12816">MPSTRSAETPSVTVELLFYVGGLLAIGALLPVLTRWDAVLTVEGLAFLAVGSVVGVAGTWVDDVARVRGYSSPSGRRFAWLFVVSVVGQGLTALVPVAAMSAIVGFLGSMATVRLLQVATGQHS</sequence>
<organism evidence="2 3">
    <name type="scientific">Halogranum amylolyticum</name>
    <dbReference type="NCBI Taxonomy" id="660520"/>
    <lineage>
        <taxon>Archaea</taxon>
        <taxon>Methanobacteriati</taxon>
        <taxon>Methanobacteriota</taxon>
        <taxon>Stenosarchaea group</taxon>
        <taxon>Halobacteria</taxon>
        <taxon>Halobacteriales</taxon>
        <taxon>Haloferacaceae</taxon>
    </lineage>
</organism>
<feature type="transmembrane region" description="Helical" evidence="1">
    <location>
        <begin position="16"/>
        <end position="33"/>
    </location>
</feature>
<feature type="transmembrane region" description="Helical" evidence="1">
    <location>
        <begin position="40"/>
        <end position="60"/>
    </location>
</feature>
<feature type="transmembrane region" description="Helical" evidence="1">
    <location>
        <begin position="80"/>
        <end position="107"/>
    </location>
</feature>
<keyword evidence="1" id="KW-0812">Transmembrane</keyword>
<keyword evidence="1" id="KW-0472">Membrane</keyword>
<evidence type="ECO:0000256" key="1">
    <source>
        <dbReference type="SAM" id="Phobius"/>
    </source>
</evidence>
<dbReference type="Proteomes" id="UP000199126">
    <property type="component" value="Unassembled WGS sequence"/>
</dbReference>
<keyword evidence="3" id="KW-1185">Reference proteome</keyword>
<keyword evidence="1" id="KW-1133">Transmembrane helix</keyword>
<dbReference type="AlphaFoldDB" id="A0A1H8N8H7"/>
<dbReference type="EMBL" id="FODV01000001">
    <property type="protein sequence ID" value="SEO25890.1"/>
    <property type="molecule type" value="Genomic_DNA"/>
</dbReference>
<accession>A0A1H8N8H7</accession>
<evidence type="ECO:0000313" key="3">
    <source>
        <dbReference type="Proteomes" id="UP000199126"/>
    </source>
</evidence>
<evidence type="ECO:0000313" key="2">
    <source>
        <dbReference type="EMBL" id="SEO25890.1"/>
    </source>
</evidence>
<gene>
    <name evidence="2" type="ORF">SAMN04487948_101384</name>
</gene>
<reference evidence="3" key="1">
    <citation type="submission" date="2016-10" db="EMBL/GenBank/DDBJ databases">
        <authorList>
            <person name="Varghese N."/>
            <person name="Submissions S."/>
        </authorList>
    </citation>
    <scope>NUCLEOTIDE SEQUENCE [LARGE SCALE GENOMIC DNA]</scope>
    <source>
        <strain evidence="3">CGMCC 1.10121</strain>
    </source>
</reference>
<protein>
    <submittedName>
        <fullName evidence="2">Uncharacterized protein</fullName>
    </submittedName>
</protein>
<dbReference type="RefSeq" id="WP_089820754.1">
    <property type="nucleotide sequence ID" value="NZ_FODV01000001.1"/>
</dbReference>
<proteinExistence type="predicted"/>
<name>A0A1H8N8H7_9EURY</name>